<dbReference type="Pfam" id="PF00027">
    <property type="entry name" value="cNMP_binding"/>
    <property type="match status" value="1"/>
</dbReference>
<dbReference type="RefSeq" id="WP_131331845.1">
    <property type="nucleotide sequence ID" value="NZ_CP044016.1"/>
</dbReference>
<name>A0A5P2GA99_9BACT</name>
<protein>
    <submittedName>
        <fullName evidence="2">Crp/Fnr family transcriptional regulator</fullName>
    </submittedName>
</protein>
<dbReference type="Proteomes" id="UP000292424">
    <property type="component" value="Chromosome"/>
</dbReference>
<reference evidence="2 3" key="1">
    <citation type="submission" date="2019-09" db="EMBL/GenBank/DDBJ databases">
        <title>Complete genome sequence of Arachidicoccus sp. B3-10 isolated from apple orchard soil.</title>
        <authorList>
            <person name="Kim H.S."/>
            <person name="Han K.-I."/>
            <person name="Suh M.K."/>
            <person name="Lee K.C."/>
            <person name="Eom M.K."/>
            <person name="Kim J.-S."/>
            <person name="Kang S.W."/>
            <person name="Sin Y."/>
            <person name="Lee J.-S."/>
        </authorList>
    </citation>
    <scope>NUCLEOTIDE SEQUENCE [LARGE SCALE GENOMIC DNA]</scope>
    <source>
        <strain evidence="2 3">B3-10</strain>
    </source>
</reference>
<accession>A0A5P2GA99</accession>
<organism evidence="2 3">
    <name type="scientific">Rhizosphaericola mali</name>
    <dbReference type="NCBI Taxonomy" id="2545455"/>
    <lineage>
        <taxon>Bacteria</taxon>
        <taxon>Pseudomonadati</taxon>
        <taxon>Bacteroidota</taxon>
        <taxon>Chitinophagia</taxon>
        <taxon>Chitinophagales</taxon>
        <taxon>Chitinophagaceae</taxon>
        <taxon>Rhizosphaericola</taxon>
    </lineage>
</organism>
<evidence type="ECO:0000259" key="1">
    <source>
        <dbReference type="Pfam" id="PF00027"/>
    </source>
</evidence>
<dbReference type="EMBL" id="CP044016">
    <property type="protein sequence ID" value="QES90862.1"/>
    <property type="molecule type" value="Genomic_DNA"/>
</dbReference>
<dbReference type="InterPro" id="IPR000595">
    <property type="entry name" value="cNMP-bd_dom"/>
</dbReference>
<dbReference type="InterPro" id="IPR014710">
    <property type="entry name" value="RmlC-like_jellyroll"/>
</dbReference>
<keyword evidence="3" id="KW-1185">Reference proteome</keyword>
<dbReference type="SUPFAM" id="SSF51206">
    <property type="entry name" value="cAMP-binding domain-like"/>
    <property type="match status" value="1"/>
</dbReference>
<dbReference type="AlphaFoldDB" id="A0A5P2GA99"/>
<dbReference type="OrthoDB" id="663011at2"/>
<evidence type="ECO:0000313" key="2">
    <source>
        <dbReference type="EMBL" id="QES90862.1"/>
    </source>
</evidence>
<evidence type="ECO:0000313" key="3">
    <source>
        <dbReference type="Proteomes" id="UP000292424"/>
    </source>
</evidence>
<gene>
    <name evidence="2" type="ORF">E0W69_020160</name>
</gene>
<dbReference type="KEGG" id="arac:E0W69_020160"/>
<dbReference type="InterPro" id="IPR018490">
    <property type="entry name" value="cNMP-bd_dom_sf"/>
</dbReference>
<proteinExistence type="predicted"/>
<feature type="domain" description="Cyclic nucleotide-binding" evidence="1">
    <location>
        <begin position="32"/>
        <end position="117"/>
    </location>
</feature>
<dbReference type="Gene3D" id="2.60.120.10">
    <property type="entry name" value="Jelly Rolls"/>
    <property type="match status" value="1"/>
</dbReference>
<sequence length="191" mass="22088">MIDNYPIVQKLFSQILPISDIVVEGFSKKMVERNFKKGEIIKPYNGTERFLNIVVSGSAGLFVAKNEKDICINITYENAFFSDYSSFLNQQPTAIQAQSLEDCLFYSIEYRQLNYLYGKSMQGMSLGKIFAEQAYVRKQQEQINLLTQTPLERYRNLLNARPDIFQRTPLKIIASYLGLTPESLSRIRKKQ</sequence>